<evidence type="ECO:0000313" key="1">
    <source>
        <dbReference type="EMBL" id="MBB5775120.1"/>
    </source>
</evidence>
<dbReference type="Proteomes" id="UP000579153">
    <property type="component" value="Unassembled WGS sequence"/>
</dbReference>
<sequence length="41" mass="4352">MSEFLASLLAKAAMMLLEALLARFVQSLVASIFSPAGLRIA</sequence>
<evidence type="ECO:0000313" key="2">
    <source>
        <dbReference type="Proteomes" id="UP000579153"/>
    </source>
</evidence>
<proteinExistence type="predicted"/>
<accession>A0A7W9L917</accession>
<reference evidence="1 2" key="1">
    <citation type="submission" date="2020-08" db="EMBL/GenBank/DDBJ databases">
        <title>Sequencing the genomes of 1000 actinobacteria strains.</title>
        <authorList>
            <person name="Klenk H.-P."/>
        </authorList>
    </citation>
    <scope>NUCLEOTIDE SEQUENCE [LARGE SCALE GENOMIC DNA]</scope>
    <source>
        <strain evidence="1 2">DSM 45507</strain>
    </source>
</reference>
<keyword evidence="2" id="KW-1185">Reference proteome</keyword>
<dbReference type="AlphaFoldDB" id="A0A7W9L917"/>
<comment type="caution">
    <text evidence="1">The sequence shown here is derived from an EMBL/GenBank/DDBJ whole genome shotgun (WGS) entry which is preliminary data.</text>
</comment>
<organism evidence="1 2">
    <name type="scientific">Nonomuraea jabiensis</name>
    <dbReference type="NCBI Taxonomy" id="882448"/>
    <lineage>
        <taxon>Bacteria</taxon>
        <taxon>Bacillati</taxon>
        <taxon>Actinomycetota</taxon>
        <taxon>Actinomycetes</taxon>
        <taxon>Streptosporangiales</taxon>
        <taxon>Streptosporangiaceae</taxon>
        <taxon>Nonomuraea</taxon>
    </lineage>
</organism>
<gene>
    <name evidence="1" type="ORF">HD596_001876</name>
</gene>
<dbReference type="RefSeq" id="WP_281398188.1">
    <property type="nucleotide sequence ID" value="NZ_CBDRAU010000044.1"/>
</dbReference>
<dbReference type="EMBL" id="JACHMB010000001">
    <property type="protein sequence ID" value="MBB5775120.1"/>
    <property type="molecule type" value="Genomic_DNA"/>
</dbReference>
<name>A0A7W9L917_9ACTN</name>
<protein>
    <submittedName>
        <fullName evidence="1">Uncharacterized protein</fullName>
    </submittedName>
</protein>